<dbReference type="EMBL" id="CP116942">
    <property type="protein sequence ID" value="WCO69086.1"/>
    <property type="molecule type" value="Genomic_DNA"/>
</dbReference>
<dbReference type="RefSeq" id="WP_272738600.1">
    <property type="nucleotide sequence ID" value="NZ_CP116942.1"/>
</dbReference>
<keyword evidence="3" id="KW-1185">Reference proteome</keyword>
<sequence length="164" mass="17794">MTRPPVEPDDRADADLAPYVPLASEAPVADTPMWLSHHWPDQYERCAVVAGRHVCRRCLWMYPVALVAAVVAAVGPWWPRDLDAVLIPLLPLPAVVDFVADNLHLVRYSARRQAALSALGAVAAGAGYLRYLEDPADPVVWATVLAYGAACLAAVVVGHLRARR</sequence>
<dbReference type="AlphaFoldDB" id="A0AAE9YJ68"/>
<evidence type="ECO:0000313" key="3">
    <source>
        <dbReference type="Proteomes" id="UP001216390"/>
    </source>
</evidence>
<keyword evidence="1" id="KW-0472">Membrane</keyword>
<reference evidence="2" key="1">
    <citation type="submission" date="2023-01" db="EMBL/GenBank/DDBJ databases">
        <title>The diversity of Class Acidimicrobiia in South China Sea sediment environments and the proposal of Iamia marina sp. nov., a novel species of the genus Iamia.</title>
        <authorList>
            <person name="He Y."/>
            <person name="Tian X."/>
        </authorList>
    </citation>
    <scope>NUCLEOTIDE SEQUENCE</scope>
    <source>
        <strain evidence="2">DSM 19957</strain>
    </source>
</reference>
<proteinExistence type="predicted"/>
<evidence type="ECO:0000256" key="1">
    <source>
        <dbReference type="SAM" id="Phobius"/>
    </source>
</evidence>
<keyword evidence="1" id="KW-0812">Transmembrane</keyword>
<feature type="transmembrane region" description="Helical" evidence="1">
    <location>
        <begin position="84"/>
        <end position="103"/>
    </location>
</feature>
<evidence type="ECO:0000313" key="2">
    <source>
        <dbReference type="EMBL" id="WCO69086.1"/>
    </source>
</evidence>
<organism evidence="2 3">
    <name type="scientific">Iamia majanohamensis</name>
    <dbReference type="NCBI Taxonomy" id="467976"/>
    <lineage>
        <taxon>Bacteria</taxon>
        <taxon>Bacillati</taxon>
        <taxon>Actinomycetota</taxon>
        <taxon>Acidimicrobiia</taxon>
        <taxon>Acidimicrobiales</taxon>
        <taxon>Iamiaceae</taxon>
        <taxon>Iamia</taxon>
    </lineage>
</organism>
<dbReference type="Proteomes" id="UP001216390">
    <property type="component" value="Chromosome"/>
</dbReference>
<evidence type="ECO:0008006" key="4">
    <source>
        <dbReference type="Google" id="ProtNLM"/>
    </source>
</evidence>
<gene>
    <name evidence="2" type="ORF">PO878_10145</name>
</gene>
<name>A0AAE9YJ68_9ACTN</name>
<accession>A0AAE9YJ68</accession>
<feature type="transmembrane region" description="Helical" evidence="1">
    <location>
        <begin position="115"/>
        <end position="132"/>
    </location>
</feature>
<feature type="transmembrane region" description="Helical" evidence="1">
    <location>
        <begin position="138"/>
        <end position="160"/>
    </location>
</feature>
<dbReference type="KEGG" id="ima:PO878_10145"/>
<keyword evidence="1" id="KW-1133">Transmembrane helix</keyword>
<protein>
    <recommendedName>
        <fullName evidence="4">DUF2085 domain-containing protein</fullName>
    </recommendedName>
</protein>
<feature type="transmembrane region" description="Helical" evidence="1">
    <location>
        <begin position="59"/>
        <end position="78"/>
    </location>
</feature>